<keyword evidence="14" id="KW-1185">Reference proteome</keyword>
<evidence type="ECO:0000259" key="11">
    <source>
        <dbReference type="Pfam" id="PF03895"/>
    </source>
</evidence>
<protein>
    <submittedName>
        <fullName evidence="13">IgD binding protein/hemagglutinin MID</fullName>
    </submittedName>
</protein>
<dbReference type="GO" id="GO:0009986">
    <property type="term" value="C:cell surface"/>
    <property type="evidence" value="ECO:0007669"/>
    <property type="project" value="UniProtKB-SubCell"/>
</dbReference>
<evidence type="ECO:0000256" key="5">
    <source>
        <dbReference type="ARBA" id="ARBA00022452"/>
    </source>
</evidence>
<gene>
    <name evidence="13" type="ORF">NCTC1659_00846</name>
</gene>
<keyword evidence="8" id="KW-0653">Protein transport</keyword>
<feature type="domain" description="Trimeric autotransporter adhesin YadA-like C-terminal membrane anchor" evidence="11">
    <location>
        <begin position="236"/>
        <end position="296"/>
    </location>
</feature>
<dbReference type="Proteomes" id="UP000254329">
    <property type="component" value="Unassembled WGS sequence"/>
</dbReference>
<dbReference type="Pfam" id="PF05662">
    <property type="entry name" value="YadA_stalk"/>
    <property type="match status" value="1"/>
</dbReference>
<dbReference type="SUPFAM" id="SSF54523">
    <property type="entry name" value="Pili subunits"/>
    <property type="match status" value="1"/>
</dbReference>
<organism evidence="13 14">
    <name type="scientific">Canicola haemoglobinophilus</name>
    <dbReference type="NCBI Taxonomy" id="733"/>
    <lineage>
        <taxon>Bacteria</taxon>
        <taxon>Pseudomonadati</taxon>
        <taxon>Pseudomonadota</taxon>
        <taxon>Gammaproteobacteria</taxon>
        <taxon>Pasteurellales</taxon>
        <taxon>Pasteurellaceae</taxon>
        <taxon>Canicola</taxon>
    </lineage>
</organism>
<comment type="subcellular location">
    <subcellularLocation>
        <location evidence="2">Cell outer membrane</location>
    </subcellularLocation>
    <subcellularLocation>
        <location evidence="1">Cell surface</location>
    </subcellularLocation>
</comment>
<dbReference type="Gene3D" id="3.30.1300.30">
    <property type="entry name" value="GSPII I/J protein-like"/>
    <property type="match status" value="1"/>
</dbReference>
<evidence type="ECO:0000313" key="14">
    <source>
        <dbReference type="Proteomes" id="UP000254329"/>
    </source>
</evidence>
<evidence type="ECO:0000256" key="3">
    <source>
        <dbReference type="ARBA" id="ARBA00005848"/>
    </source>
</evidence>
<keyword evidence="7" id="KW-0732">Signal</keyword>
<keyword evidence="10" id="KW-0998">Cell outer membrane</keyword>
<evidence type="ECO:0000256" key="1">
    <source>
        <dbReference type="ARBA" id="ARBA00004241"/>
    </source>
</evidence>
<evidence type="ECO:0000256" key="4">
    <source>
        <dbReference type="ARBA" id="ARBA00022448"/>
    </source>
</evidence>
<evidence type="ECO:0000256" key="7">
    <source>
        <dbReference type="ARBA" id="ARBA00022729"/>
    </source>
</evidence>
<keyword evidence="6" id="KW-0812">Transmembrane</keyword>
<dbReference type="InterPro" id="IPR008635">
    <property type="entry name" value="Coiled_stalk_dom"/>
</dbReference>
<dbReference type="AlphaFoldDB" id="A0A1V4AZY0"/>
<keyword evidence="5" id="KW-1134">Transmembrane beta strand</keyword>
<evidence type="ECO:0000313" key="13">
    <source>
        <dbReference type="EMBL" id="STO59590.1"/>
    </source>
</evidence>
<evidence type="ECO:0000259" key="12">
    <source>
        <dbReference type="Pfam" id="PF05662"/>
    </source>
</evidence>
<dbReference type="Pfam" id="PF03895">
    <property type="entry name" value="YadA_anchor"/>
    <property type="match status" value="1"/>
</dbReference>
<dbReference type="InterPro" id="IPR045584">
    <property type="entry name" value="Pilin-like"/>
</dbReference>
<dbReference type="STRING" id="733.B0186_08245"/>
<evidence type="ECO:0000256" key="2">
    <source>
        <dbReference type="ARBA" id="ARBA00004442"/>
    </source>
</evidence>
<comment type="similarity">
    <text evidence="3">Belongs to the autotransporter-2 (AT-2) (TC 1.B.40) family.</text>
</comment>
<dbReference type="Gene3D" id="1.20.5.170">
    <property type="match status" value="1"/>
</dbReference>
<dbReference type="GO" id="GO:0009279">
    <property type="term" value="C:cell outer membrane"/>
    <property type="evidence" value="ECO:0007669"/>
    <property type="project" value="UniProtKB-SubCell"/>
</dbReference>
<evidence type="ECO:0000256" key="10">
    <source>
        <dbReference type="ARBA" id="ARBA00023237"/>
    </source>
</evidence>
<dbReference type="GO" id="GO:0015031">
    <property type="term" value="P:protein transport"/>
    <property type="evidence" value="ECO:0007669"/>
    <property type="project" value="UniProtKB-KW"/>
</dbReference>
<feature type="domain" description="Trimeric autotransporter adhesin YadA-like stalk" evidence="12">
    <location>
        <begin position="165"/>
        <end position="205"/>
    </location>
</feature>
<dbReference type="SUPFAM" id="SSF101967">
    <property type="entry name" value="Adhesin YadA, collagen-binding domain"/>
    <property type="match status" value="1"/>
</dbReference>
<accession>A0A1V4AZY0</accession>
<evidence type="ECO:0000256" key="9">
    <source>
        <dbReference type="ARBA" id="ARBA00023136"/>
    </source>
</evidence>
<keyword evidence="9" id="KW-0472">Membrane</keyword>
<evidence type="ECO:0000256" key="6">
    <source>
        <dbReference type="ARBA" id="ARBA00022692"/>
    </source>
</evidence>
<evidence type="ECO:0000256" key="8">
    <source>
        <dbReference type="ARBA" id="ARBA00022927"/>
    </source>
</evidence>
<dbReference type="InterPro" id="IPR011049">
    <property type="entry name" value="Serralysin-like_metalloprot_C"/>
</dbReference>
<reference evidence="13 14" key="1">
    <citation type="submission" date="2018-06" db="EMBL/GenBank/DDBJ databases">
        <authorList>
            <consortium name="Pathogen Informatics"/>
            <person name="Doyle S."/>
        </authorList>
    </citation>
    <scope>NUCLEOTIDE SEQUENCE [LARGE SCALE GENOMIC DNA]</scope>
    <source>
        <strain evidence="13 14">NCTC1659</strain>
    </source>
</reference>
<keyword evidence="4" id="KW-0813">Transport</keyword>
<dbReference type="EMBL" id="UGHF01000001">
    <property type="protein sequence ID" value="STO59590.1"/>
    <property type="molecule type" value="Genomic_DNA"/>
</dbReference>
<name>A0A1V4AZY0_9PAST</name>
<proteinExistence type="inferred from homology"/>
<sequence length="296" mass="30739">MGVYTEFGMGSALAVRVVKTVVNAMTGAVNYDLSVTAKAPEFTFGVGTRDEIKFKDGGHLNIVGGSDAIETKVDGNTIKVDLSEAGKATLAKVNNGIHSQTDDGKTLNYQLGDTIKVTGDGKNLTTTTTAEGKVSVRLKDDVKVNSVTTGNVSISTQGINAGGNKVVNVANGHIRPTSKDAVNGSQLYATNIQVNQNTQNIANLGERVNHLDNKINRVNKDLRAGVAGSAAIAGLPQVRGHGKSMIAASTGNYKGQSAIAIGYSRASDNGKVLFKLSGSANTQGDIVSSIGLGYEW</sequence>
<dbReference type="InterPro" id="IPR005594">
    <property type="entry name" value="YadA_C"/>
</dbReference>